<dbReference type="AlphaFoldDB" id="A0ABD5R4U8"/>
<dbReference type="Proteomes" id="UP001596118">
    <property type="component" value="Unassembled WGS sequence"/>
</dbReference>
<sequence>MASPSRRALVTELDRFDGLLEVGCGDRLGVASDLADRGRDVIAIDVAVDGDDGADEWDDRADGADGSADERSAPDGSLRVRHGDVVALADTADPSSALGVGSEDGTGIDAVYARRLPAELQRPALELATRLDAACLFTTLGFEEPVVPVERRSRPGTTLYVARSVTDRSP</sequence>
<dbReference type="RefSeq" id="WP_256412602.1">
    <property type="nucleotide sequence ID" value="NZ_JANHDM010000011.1"/>
</dbReference>
<proteinExistence type="predicted"/>
<dbReference type="InterPro" id="IPR005353">
    <property type="entry name" value="UPF0146"/>
</dbReference>
<name>A0ABD5R4U8_9EURY</name>
<keyword evidence="3" id="KW-1185">Reference proteome</keyword>
<feature type="region of interest" description="Disordered" evidence="1">
    <location>
        <begin position="53"/>
        <end position="79"/>
    </location>
</feature>
<dbReference type="EMBL" id="JBHSKY010000017">
    <property type="protein sequence ID" value="MFC5279951.1"/>
    <property type="molecule type" value="Genomic_DNA"/>
</dbReference>
<gene>
    <name evidence="2" type="ORF">ACFPM1_14450</name>
</gene>
<accession>A0ABD5R4U8</accession>
<evidence type="ECO:0000313" key="2">
    <source>
        <dbReference type="EMBL" id="MFC5279951.1"/>
    </source>
</evidence>
<evidence type="ECO:0000256" key="1">
    <source>
        <dbReference type="SAM" id="MobiDB-lite"/>
    </source>
</evidence>
<feature type="compositionally biased region" description="Basic and acidic residues" evidence="1">
    <location>
        <begin position="60"/>
        <end position="73"/>
    </location>
</feature>
<organism evidence="2 3">
    <name type="scientific">Halorubrum rubrum</name>
    <dbReference type="NCBI Taxonomy" id="1126240"/>
    <lineage>
        <taxon>Archaea</taxon>
        <taxon>Methanobacteriati</taxon>
        <taxon>Methanobacteriota</taxon>
        <taxon>Stenosarchaea group</taxon>
        <taxon>Halobacteria</taxon>
        <taxon>Halobacteriales</taxon>
        <taxon>Haloferacaceae</taxon>
        <taxon>Halorubrum</taxon>
    </lineage>
</organism>
<reference evidence="2 3" key="1">
    <citation type="journal article" date="2019" name="Int. J. Syst. Evol. Microbiol.">
        <title>The Global Catalogue of Microorganisms (GCM) 10K type strain sequencing project: providing services to taxonomists for standard genome sequencing and annotation.</title>
        <authorList>
            <consortium name="The Broad Institute Genomics Platform"/>
            <consortium name="The Broad Institute Genome Sequencing Center for Infectious Disease"/>
            <person name="Wu L."/>
            <person name="Ma J."/>
        </authorList>
    </citation>
    <scope>NUCLEOTIDE SEQUENCE [LARGE SCALE GENOMIC DNA]</scope>
    <source>
        <strain evidence="2 3">CGMCC 1.12124</strain>
    </source>
</reference>
<dbReference type="Pfam" id="PF03686">
    <property type="entry name" value="UPF0146"/>
    <property type="match status" value="1"/>
</dbReference>
<evidence type="ECO:0000313" key="3">
    <source>
        <dbReference type="Proteomes" id="UP001596118"/>
    </source>
</evidence>
<comment type="caution">
    <text evidence="2">The sequence shown here is derived from an EMBL/GenBank/DDBJ whole genome shotgun (WGS) entry which is preliminary data.</text>
</comment>
<protein>
    <submittedName>
        <fullName evidence="2">UPF0146 family protein</fullName>
    </submittedName>
</protein>